<organism evidence="2 3">
    <name type="scientific">Bdellovibrio bacteriovorus</name>
    <dbReference type="NCBI Taxonomy" id="959"/>
    <lineage>
        <taxon>Bacteria</taxon>
        <taxon>Pseudomonadati</taxon>
        <taxon>Bdellovibrionota</taxon>
        <taxon>Bdellovibrionia</taxon>
        <taxon>Bdellovibrionales</taxon>
        <taxon>Pseudobdellovibrionaceae</taxon>
        <taxon>Bdellovibrio</taxon>
    </lineage>
</organism>
<gene>
    <name evidence="2" type="ORF">B9G79_01110</name>
</gene>
<keyword evidence="1" id="KW-0732">Signal</keyword>
<proteinExistence type="predicted"/>
<feature type="chain" id="PRO_5012870871" evidence="1">
    <location>
        <begin position="21"/>
        <end position="172"/>
    </location>
</feature>
<protein>
    <submittedName>
        <fullName evidence="2">Uncharacterized protein</fullName>
    </submittedName>
</protein>
<dbReference type="Proteomes" id="UP000197003">
    <property type="component" value="Chromosome"/>
</dbReference>
<sequence>MKVRNIIAGLVFLAANYAVAYPMVGDKVEWKGTVVGTDGTSTEVLGSKEVLEQDPTTMKWLVKSWYKMGKWEKMETKYAKKMWTPEKWTTLQTNCVARGGVLEDVTVPAGTYSTCKLTKSSEDFVGLGKHDDDDDGTMTMWMGDVPFGVVKVMHTGDKGTKTIELNTVTLGQ</sequence>
<accession>A0A1Z3N460</accession>
<dbReference type="AlphaFoldDB" id="A0A1Z3N460"/>
<evidence type="ECO:0000313" key="2">
    <source>
        <dbReference type="EMBL" id="ASD62260.1"/>
    </source>
</evidence>
<feature type="signal peptide" evidence="1">
    <location>
        <begin position="1"/>
        <end position="20"/>
    </location>
</feature>
<dbReference type="RefSeq" id="WP_088563910.1">
    <property type="nucleotide sequence ID" value="NZ_CP020946.1"/>
</dbReference>
<dbReference type="EMBL" id="CP020946">
    <property type="protein sequence ID" value="ASD62260.1"/>
    <property type="molecule type" value="Genomic_DNA"/>
</dbReference>
<name>A0A1Z3N460_BDEBC</name>
<dbReference type="OrthoDB" id="5292992at2"/>
<evidence type="ECO:0000256" key="1">
    <source>
        <dbReference type="SAM" id="SignalP"/>
    </source>
</evidence>
<reference evidence="2 3" key="1">
    <citation type="submission" date="2017-04" db="EMBL/GenBank/DDBJ databases">
        <title>Whole genome sequence of Bdellovibrio bacteriovorus strain SSB218315.</title>
        <authorList>
            <person name="Oyedara O."/>
            <person name="Rodriguez-Perez M.A."/>
        </authorList>
    </citation>
    <scope>NUCLEOTIDE SEQUENCE [LARGE SCALE GENOMIC DNA]</scope>
    <source>
        <strain evidence="2 3">SSB218315</strain>
    </source>
</reference>
<evidence type="ECO:0000313" key="3">
    <source>
        <dbReference type="Proteomes" id="UP000197003"/>
    </source>
</evidence>